<reference evidence="3" key="1">
    <citation type="submission" date="2017-09" db="EMBL/GenBank/DDBJ databases">
        <title>Depth-based differentiation of microbial function through sediment-hosted aquifers and enrichment of novel symbionts in the deep terrestrial subsurface.</title>
        <authorList>
            <person name="Probst A.J."/>
            <person name="Ladd B."/>
            <person name="Jarett J.K."/>
            <person name="Geller-Mcgrath D.E."/>
            <person name="Sieber C.M.K."/>
            <person name="Emerson J.B."/>
            <person name="Anantharaman K."/>
            <person name="Thomas B.C."/>
            <person name="Malmstrom R."/>
            <person name="Stieglmeier M."/>
            <person name="Klingl A."/>
            <person name="Woyke T."/>
            <person name="Ryan C.M."/>
            <person name="Banfield J.F."/>
        </authorList>
    </citation>
    <scope>NUCLEOTIDE SEQUENCE [LARGE SCALE GENOMIC DNA]</scope>
</reference>
<accession>A0A2H0TQC2</accession>
<dbReference type="EMBL" id="PFCB01000022">
    <property type="protein sequence ID" value="PIR74351.1"/>
    <property type="molecule type" value="Genomic_DNA"/>
</dbReference>
<protein>
    <submittedName>
        <fullName evidence="2">Uncharacterized protein</fullName>
    </submittedName>
</protein>
<dbReference type="Proteomes" id="UP000230154">
    <property type="component" value="Unassembled WGS sequence"/>
</dbReference>
<name>A0A2H0TQC2_9BACT</name>
<keyword evidence="1" id="KW-0472">Membrane</keyword>
<evidence type="ECO:0000313" key="2">
    <source>
        <dbReference type="EMBL" id="PIR74351.1"/>
    </source>
</evidence>
<organism evidence="2 3">
    <name type="scientific">Candidatus Magasanikbacteria bacterium CG10_big_fil_rev_8_21_14_0_10_47_10</name>
    <dbReference type="NCBI Taxonomy" id="1974652"/>
    <lineage>
        <taxon>Bacteria</taxon>
        <taxon>Candidatus Magasanikiibacteriota</taxon>
    </lineage>
</organism>
<evidence type="ECO:0000313" key="3">
    <source>
        <dbReference type="Proteomes" id="UP000230154"/>
    </source>
</evidence>
<keyword evidence="1" id="KW-1133">Transmembrane helix</keyword>
<dbReference type="AlphaFoldDB" id="A0A2H0TQC2"/>
<keyword evidence="1" id="KW-0812">Transmembrane</keyword>
<proteinExistence type="predicted"/>
<evidence type="ECO:0000256" key="1">
    <source>
        <dbReference type="SAM" id="Phobius"/>
    </source>
</evidence>
<feature type="transmembrane region" description="Helical" evidence="1">
    <location>
        <begin position="29"/>
        <end position="50"/>
    </location>
</feature>
<sequence length="218" mass="24649">MPHKNDTVVIQEPPMQQIGRQRSCIKRTCFIGCGCMVFFIAAFAILLSILSGPRELEIHELGADIRDAIPIYDPEQVFSISYRPGVARNRALEYAAYIPKTVLSPILVVTGDQPPETSFIRSVADFVQKPVADHRDMYAIEWRNLPTKPSFLYDFHTREYESHDFTLSRQIEEPGEYRFSFKKNDVEGVLVITADTSGIGTSLMTIDVFIPTHASYGN</sequence>
<comment type="caution">
    <text evidence="2">The sequence shown here is derived from an EMBL/GenBank/DDBJ whole genome shotgun (WGS) entry which is preliminary data.</text>
</comment>
<gene>
    <name evidence="2" type="ORF">COU35_02780</name>
</gene>